<dbReference type="GO" id="GO:0006355">
    <property type="term" value="P:regulation of DNA-templated transcription"/>
    <property type="evidence" value="ECO:0007669"/>
    <property type="project" value="InterPro"/>
</dbReference>
<dbReference type="Pfam" id="PF25601">
    <property type="entry name" value="AAA_lid_14"/>
    <property type="match status" value="1"/>
</dbReference>
<dbReference type="NCBIfam" id="TIGR00229">
    <property type="entry name" value="sensory_box"/>
    <property type="match status" value="1"/>
</dbReference>
<evidence type="ECO:0000256" key="2">
    <source>
        <dbReference type="ARBA" id="ARBA00022840"/>
    </source>
</evidence>
<reference evidence="7" key="2">
    <citation type="submission" date="2020-09" db="EMBL/GenBank/DDBJ databases">
        <authorList>
            <person name="Sun Q."/>
            <person name="Zhou Y."/>
        </authorList>
    </citation>
    <scope>NUCLEOTIDE SEQUENCE</scope>
    <source>
        <strain evidence="7">CGMCC 1.15760</strain>
    </source>
</reference>
<dbReference type="SUPFAM" id="SSF55785">
    <property type="entry name" value="PYP-like sensor domain (PAS domain)"/>
    <property type="match status" value="1"/>
</dbReference>
<dbReference type="PROSITE" id="PS00675">
    <property type="entry name" value="SIGMA54_INTERACT_1"/>
    <property type="match status" value="1"/>
</dbReference>
<dbReference type="InterPro" id="IPR002078">
    <property type="entry name" value="Sigma_54_int"/>
</dbReference>
<dbReference type="PANTHER" id="PTHR32071:SF74">
    <property type="entry name" value="TRANSCRIPTIONAL ACTIVATOR ROCR"/>
    <property type="match status" value="1"/>
</dbReference>
<dbReference type="PANTHER" id="PTHR32071">
    <property type="entry name" value="TRANSCRIPTIONAL REGULATORY PROTEIN"/>
    <property type="match status" value="1"/>
</dbReference>
<sequence length="442" mass="51437">MNTKTLLAIYEFIAEQSASGICAIDKRGNLILYNKRMRELVGISDEEFEKRKALEIIDADVERSALLRVLETKEPLLNMKKTFWNKRGEEVTTISHVHPLIVENELVGAVEFVRDITQLEFMMYQPLRRYGAPLKFEIITAVSKAMQKVINTAKVAAMGRLPVMLIGESGTGKDMIAEGIHHVLAEPNELFVTLICRRDEKTVLAQLEKYIVNQRNITFFAERVEYLSMEAQEQIAKLLEEHEERKHYFIASVGQDPVDLIRHGKLSQTLYHLFSNISIQVPALRERKEDILPFIYDYFRRHREQYGSQIKALSPDVEELLLAYDWPGNLKELEVMLDEVSTVIAREEVLEMYMLPAHLKWRAQQKMPEEKTDLFVVMDKQDLRPLDTYMHEVEDYYIARALEFHNGNISKTAEALGIRRQSLQYRIKKFEEKKSVKTIEKA</sequence>
<feature type="domain" description="Sigma-54 factor interaction" evidence="5">
    <location>
        <begin position="139"/>
        <end position="342"/>
    </location>
</feature>
<dbReference type="Pfam" id="PF08448">
    <property type="entry name" value="PAS_4"/>
    <property type="match status" value="1"/>
</dbReference>
<dbReference type="InterPro" id="IPR025662">
    <property type="entry name" value="Sigma_54_int_dom_ATP-bd_1"/>
</dbReference>
<gene>
    <name evidence="7" type="primary">rocR</name>
    <name evidence="7" type="ORF">GCM10007425_11660</name>
</gene>
<dbReference type="EMBL" id="BMJT01000003">
    <property type="protein sequence ID" value="GGG18848.1"/>
    <property type="molecule type" value="Genomic_DNA"/>
</dbReference>
<dbReference type="RefSeq" id="WP_188614089.1">
    <property type="nucleotide sequence ID" value="NZ_BMJT01000003.1"/>
</dbReference>
<dbReference type="Pfam" id="PF14532">
    <property type="entry name" value="Sigma54_activ_2"/>
    <property type="match status" value="1"/>
</dbReference>
<evidence type="ECO:0000256" key="3">
    <source>
        <dbReference type="ARBA" id="ARBA00023015"/>
    </source>
</evidence>
<comment type="caution">
    <text evidence="7">The sequence shown here is derived from an EMBL/GenBank/DDBJ whole genome shotgun (WGS) entry which is preliminary data.</text>
</comment>
<keyword evidence="1" id="KW-0547">Nucleotide-binding</keyword>
<evidence type="ECO:0000313" key="8">
    <source>
        <dbReference type="Proteomes" id="UP000616608"/>
    </source>
</evidence>
<evidence type="ECO:0000259" key="6">
    <source>
        <dbReference type="PROSITE" id="PS50112"/>
    </source>
</evidence>
<name>A0A917G2M0_9BACI</name>
<protein>
    <submittedName>
        <fullName evidence="7">Arginine utilization regulatory protein RocR</fullName>
    </submittedName>
</protein>
<dbReference type="CDD" id="cd00130">
    <property type="entry name" value="PAS"/>
    <property type="match status" value="1"/>
</dbReference>
<keyword evidence="3" id="KW-0805">Transcription regulation</keyword>
<keyword evidence="2" id="KW-0067">ATP-binding</keyword>
<dbReference type="InterPro" id="IPR009057">
    <property type="entry name" value="Homeodomain-like_sf"/>
</dbReference>
<keyword evidence="4" id="KW-0804">Transcription</keyword>
<keyword evidence="8" id="KW-1185">Reference proteome</keyword>
<reference evidence="7" key="1">
    <citation type="journal article" date="2014" name="Int. J. Syst. Evol. Microbiol.">
        <title>Complete genome sequence of Corynebacterium casei LMG S-19264T (=DSM 44701T), isolated from a smear-ripened cheese.</title>
        <authorList>
            <consortium name="US DOE Joint Genome Institute (JGI-PGF)"/>
            <person name="Walter F."/>
            <person name="Albersmeier A."/>
            <person name="Kalinowski J."/>
            <person name="Ruckert C."/>
        </authorList>
    </citation>
    <scope>NUCLEOTIDE SEQUENCE</scope>
    <source>
        <strain evidence="7">CGMCC 1.15760</strain>
    </source>
</reference>
<feature type="domain" description="PAS" evidence="6">
    <location>
        <begin position="13"/>
        <end position="60"/>
    </location>
</feature>
<dbReference type="GO" id="GO:0005524">
    <property type="term" value="F:ATP binding"/>
    <property type="evidence" value="ECO:0007669"/>
    <property type="project" value="UniProtKB-KW"/>
</dbReference>
<dbReference type="Gene3D" id="3.30.450.20">
    <property type="entry name" value="PAS domain"/>
    <property type="match status" value="1"/>
</dbReference>
<dbReference type="InterPro" id="IPR058031">
    <property type="entry name" value="AAA_lid_NorR"/>
</dbReference>
<dbReference type="InterPro" id="IPR000014">
    <property type="entry name" value="PAS"/>
</dbReference>
<proteinExistence type="predicted"/>
<dbReference type="Gene3D" id="1.10.8.60">
    <property type="match status" value="1"/>
</dbReference>
<dbReference type="PROSITE" id="PS50112">
    <property type="entry name" value="PAS"/>
    <property type="match status" value="1"/>
</dbReference>
<dbReference type="InterPro" id="IPR013656">
    <property type="entry name" value="PAS_4"/>
</dbReference>
<dbReference type="InterPro" id="IPR002197">
    <property type="entry name" value="HTH_Fis"/>
</dbReference>
<dbReference type="Gene3D" id="3.40.50.300">
    <property type="entry name" value="P-loop containing nucleotide triphosphate hydrolases"/>
    <property type="match status" value="1"/>
</dbReference>
<dbReference type="InterPro" id="IPR035965">
    <property type="entry name" value="PAS-like_dom_sf"/>
</dbReference>
<dbReference type="Gene3D" id="1.10.10.60">
    <property type="entry name" value="Homeodomain-like"/>
    <property type="match status" value="1"/>
</dbReference>
<dbReference type="Pfam" id="PF02954">
    <property type="entry name" value="HTH_8"/>
    <property type="match status" value="1"/>
</dbReference>
<dbReference type="SUPFAM" id="SSF52540">
    <property type="entry name" value="P-loop containing nucleoside triphosphate hydrolases"/>
    <property type="match status" value="1"/>
</dbReference>
<evidence type="ECO:0000259" key="5">
    <source>
        <dbReference type="PROSITE" id="PS50045"/>
    </source>
</evidence>
<dbReference type="GO" id="GO:0043565">
    <property type="term" value="F:sequence-specific DNA binding"/>
    <property type="evidence" value="ECO:0007669"/>
    <property type="project" value="InterPro"/>
</dbReference>
<evidence type="ECO:0000313" key="7">
    <source>
        <dbReference type="EMBL" id="GGG18848.1"/>
    </source>
</evidence>
<dbReference type="Proteomes" id="UP000616608">
    <property type="component" value="Unassembled WGS sequence"/>
</dbReference>
<organism evidence="7 8">
    <name type="scientific">Lysinibacillus alkalisoli</name>
    <dbReference type="NCBI Taxonomy" id="1911548"/>
    <lineage>
        <taxon>Bacteria</taxon>
        <taxon>Bacillati</taxon>
        <taxon>Bacillota</taxon>
        <taxon>Bacilli</taxon>
        <taxon>Bacillales</taxon>
        <taxon>Bacillaceae</taxon>
        <taxon>Lysinibacillus</taxon>
    </lineage>
</organism>
<evidence type="ECO:0000256" key="1">
    <source>
        <dbReference type="ARBA" id="ARBA00022741"/>
    </source>
</evidence>
<dbReference type="PRINTS" id="PR01590">
    <property type="entry name" value="HTHFIS"/>
</dbReference>
<accession>A0A917G2M0</accession>
<dbReference type="PROSITE" id="PS50045">
    <property type="entry name" value="SIGMA54_INTERACT_4"/>
    <property type="match status" value="1"/>
</dbReference>
<dbReference type="InterPro" id="IPR027417">
    <property type="entry name" value="P-loop_NTPase"/>
</dbReference>
<dbReference type="AlphaFoldDB" id="A0A917G2M0"/>
<dbReference type="SUPFAM" id="SSF46689">
    <property type="entry name" value="Homeodomain-like"/>
    <property type="match status" value="1"/>
</dbReference>
<evidence type="ECO:0000256" key="4">
    <source>
        <dbReference type="ARBA" id="ARBA00023163"/>
    </source>
</evidence>